<evidence type="ECO:0000256" key="2">
    <source>
        <dbReference type="ARBA" id="ARBA00022832"/>
    </source>
</evidence>
<evidence type="ECO:0000313" key="8">
    <source>
        <dbReference type="Proteomes" id="UP000504635"/>
    </source>
</evidence>
<dbReference type="InterPro" id="IPR029045">
    <property type="entry name" value="ClpP/crotonase-like_dom_sf"/>
</dbReference>
<sequence>MHINISMFCTKLVSKGLISIMQKSFMSQYTTVNFTHGIKTITMCDQKSRNSLSIAMMKDLLDNINSDKDNYELRLIIISSTGPVFSAGHNLKEIAVDTQKQKECFKLASELMLSIIDSPVPVIAKIDGVAAAAGCQLIAQCDIAVCTERSTFSTPGANFGIFCSTPGVALARSINKMPTLYMLLTGLPIPAVEAKSVGLVTQVCSPDNIDKDLEVICNAIISKSRNVIEMGKKFYYKQIQCDIKEAYDLGESEMINNLQNLDCQEGIRSFIEKRKPQWPIKK</sequence>
<dbReference type="PANTHER" id="PTHR43602:SF1">
    <property type="entry name" value="ENOYL-COA HYDRATASE DOMAIN-CONTAINING PROTEIN 3, MITOCHONDRIAL"/>
    <property type="match status" value="1"/>
</dbReference>
<evidence type="ECO:0000256" key="3">
    <source>
        <dbReference type="ARBA" id="ARBA00022946"/>
    </source>
</evidence>
<dbReference type="Gene3D" id="1.10.12.10">
    <property type="entry name" value="Lyase 2-enoyl-coa Hydratase, Chain A, domain 2"/>
    <property type="match status" value="1"/>
</dbReference>
<dbReference type="InterPro" id="IPR001753">
    <property type="entry name" value="Enoyl-CoA_hydra/iso"/>
</dbReference>
<comment type="subcellular location">
    <subcellularLocation>
        <location evidence="1">Mitochondrion</location>
    </subcellularLocation>
</comment>
<evidence type="ECO:0000256" key="7">
    <source>
        <dbReference type="ARBA" id="ARBA00040545"/>
    </source>
</evidence>
<evidence type="ECO:0000256" key="4">
    <source>
        <dbReference type="ARBA" id="ARBA00023098"/>
    </source>
</evidence>
<dbReference type="InterPro" id="IPR052377">
    <property type="entry name" value="Mitochondrial_ECH-domain"/>
</dbReference>
<dbReference type="Pfam" id="PF00378">
    <property type="entry name" value="ECH_1"/>
    <property type="match status" value="1"/>
</dbReference>
<gene>
    <name evidence="9" type="primary">LOC115879301</name>
</gene>
<protein>
    <recommendedName>
        <fullName evidence="7">Enoyl-CoA hydratase domain-containing protein 3, mitochondrial</fullName>
    </recommendedName>
</protein>
<keyword evidence="4" id="KW-0443">Lipid metabolism</keyword>
<dbReference type="GO" id="GO:0005739">
    <property type="term" value="C:mitochondrion"/>
    <property type="evidence" value="ECO:0007669"/>
    <property type="project" value="UniProtKB-SubCell"/>
</dbReference>
<dbReference type="Gene3D" id="3.90.226.10">
    <property type="entry name" value="2-enoyl-CoA Hydratase, Chain A, domain 1"/>
    <property type="match status" value="1"/>
</dbReference>
<dbReference type="Proteomes" id="UP000504635">
    <property type="component" value="Unplaced"/>
</dbReference>
<name>A0A6J2XM04_SITOR</name>
<keyword evidence="2" id="KW-0276">Fatty acid metabolism</keyword>
<keyword evidence="3" id="KW-0809">Transit peptide</keyword>
<evidence type="ECO:0000256" key="5">
    <source>
        <dbReference type="ARBA" id="ARBA00023128"/>
    </source>
</evidence>
<dbReference type="InParanoid" id="A0A6J2XM04"/>
<keyword evidence="5" id="KW-0496">Mitochondrion</keyword>
<reference evidence="9" key="1">
    <citation type="submission" date="2025-08" db="UniProtKB">
        <authorList>
            <consortium name="RefSeq"/>
        </authorList>
    </citation>
    <scope>IDENTIFICATION</scope>
    <source>
        <tissue evidence="9">Gonads</tissue>
    </source>
</reference>
<accession>A0A6J2XM04</accession>
<dbReference type="OrthoDB" id="2139957at2759"/>
<comment type="function">
    <text evidence="6">May play a role in fatty acid biosynthesis and insulin sensitivity.</text>
</comment>
<keyword evidence="8" id="KW-1185">Reference proteome</keyword>
<dbReference type="RefSeq" id="XP_030751910.1">
    <property type="nucleotide sequence ID" value="XM_030896050.1"/>
</dbReference>
<dbReference type="KEGG" id="soy:115879301"/>
<proteinExistence type="predicted"/>
<evidence type="ECO:0000256" key="6">
    <source>
        <dbReference type="ARBA" id="ARBA00037410"/>
    </source>
</evidence>
<dbReference type="GO" id="GO:0006631">
    <property type="term" value="P:fatty acid metabolic process"/>
    <property type="evidence" value="ECO:0007669"/>
    <property type="project" value="UniProtKB-KW"/>
</dbReference>
<dbReference type="FunCoup" id="A0A6J2XM04">
    <property type="interactions" value="719"/>
</dbReference>
<dbReference type="GeneID" id="115879301"/>
<dbReference type="CDD" id="cd06558">
    <property type="entry name" value="crotonase-like"/>
    <property type="match status" value="1"/>
</dbReference>
<evidence type="ECO:0000313" key="9">
    <source>
        <dbReference type="RefSeq" id="XP_030751910.1"/>
    </source>
</evidence>
<dbReference type="GO" id="GO:0016836">
    <property type="term" value="F:hydro-lyase activity"/>
    <property type="evidence" value="ECO:0007669"/>
    <property type="project" value="TreeGrafter"/>
</dbReference>
<dbReference type="PANTHER" id="PTHR43602">
    <property type="match status" value="1"/>
</dbReference>
<dbReference type="AlphaFoldDB" id="A0A6J2XM04"/>
<organism evidence="8 9">
    <name type="scientific">Sitophilus oryzae</name>
    <name type="common">Rice weevil</name>
    <name type="synonym">Curculio oryzae</name>
    <dbReference type="NCBI Taxonomy" id="7048"/>
    <lineage>
        <taxon>Eukaryota</taxon>
        <taxon>Metazoa</taxon>
        <taxon>Ecdysozoa</taxon>
        <taxon>Arthropoda</taxon>
        <taxon>Hexapoda</taxon>
        <taxon>Insecta</taxon>
        <taxon>Pterygota</taxon>
        <taxon>Neoptera</taxon>
        <taxon>Endopterygota</taxon>
        <taxon>Coleoptera</taxon>
        <taxon>Polyphaga</taxon>
        <taxon>Cucujiformia</taxon>
        <taxon>Curculionidae</taxon>
        <taxon>Dryophthorinae</taxon>
        <taxon>Sitophilus</taxon>
    </lineage>
</organism>
<dbReference type="InterPro" id="IPR014748">
    <property type="entry name" value="Enoyl-CoA_hydra_C"/>
</dbReference>
<evidence type="ECO:0000256" key="1">
    <source>
        <dbReference type="ARBA" id="ARBA00004173"/>
    </source>
</evidence>
<dbReference type="SUPFAM" id="SSF52096">
    <property type="entry name" value="ClpP/crotonase"/>
    <property type="match status" value="1"/>
</dbReference>